<evidence type="ECO:0000313" key="9">
    <source>
        <dbReference type="EMBL" id="AFK49425.1"/>
    </source>
</evidence>
<dbReference type="PIRSF" id="PIRSF005739">
    <property type="entry name" value="O-mtase"/>
    <property type="match status" value="1"/>
</dbReference>
<evidence type="ECO:0000256" key="3">
    <source>
        <dbReference type="ARBA" id="ARBA00022691"/>
    </source>
</evidence>
<dbReference type="Gene3D" id="3.40.50.150">
    <property type="entry name" value="Vaccinia Virus protein VP39"/>
    <property type="match status" value="1"/>
</dbReference>
<dbReference type="InterPro" id="IPR012967">
    <property type="entry name" value="COMT_dimerisation"/>
</dbReference>
<dbReference type="GO" id="GO:0008171">
    <property type="term" value="F:O-methyltransferase activity"/>
    <property type="evidence" value="ECO:0007669"/>
    <property type="project" value="InterPro"/>
</dbReference>
<dbReference type="FunFam" id="3.40.50.150:FF:000294">
    <property type="entry name" value="O-methyltransferase family protein"/>
    <property type="match status" value="1"/>
</dbReference>
<dbReference type="InterPro" id="IPR029063">
    <property type="entry name" value="SAM-dependent_MTases_sf"/>
</dbReference>
<dbReference type="RefSeq" id="XP_057430644.1">
    <property type="nucleotide sequence ID" value="XM_057574661.1"/>
</dbReference>
<evidence type="ECO:0000256" key="4">
    <source>
        <dbReference type="ARBA" id="ARBA00038277"/>
    </source>
</evidence>
<dbReference type="GO" id="GO:0046983">
    <property type="term" value="F:protein dimerization activity"/>
    <property type="evidence" value="ECO:0007669"/>
    <property type="project" value="InterPro"/>
</dbReference>
<organism evidence="9">
    <name type="scientific">Lotus japonicus</name>
    <name type="common">Lotus corniculatus var. japonicus</name>
    <dbReference type="NCBI Taxonomy" id="34305"/>
    <lineage>
        <taxon>Eukaryota</taxon>
        <taxon>Viridiplantae</taxon>
        <taxon>Streptophyta</taxon>
        <taxon>Embryophyta</taxon>
        <taxon>Tracheophyta</taxon>
        <taxon>Spermatophyta</taxon>
        <taxon>Magnoliopsida</taxon>
        <taxon>eudicotyledons</taxon>
        <taxon>Gunneridae</taxon>
        <taxon>Pentapetalae</taxon>
        <taxon>rosids</taxon>
        <taxon>fabids</taxon>
        <taxon>Fabales</taxon>
        <taxon>Fabaceae</taxon>
        <taxon>Papilionoideae</taxon>
        <taxon>50 kb inversion clade</taxon>
        <taxon>NPAAA clade</taxon>
        <taxon>Hologalegina</taxon>
        <taxon>robinioid clade</taxon>
        <taxon>Loteae</taxon>
        <taxon>Lotus</taxon>
    </lineage>
</organism>
<evidence type="ECO:0000256" key="6">
    <source>
        <dbReference type="SAM" id="Coils"/>
    </source>
</evidence>
<dbReference type="SUPFAM" id="SSF46785">
    <property type="entry name" value="Winged helix' DNA-binding domain"/>
    <property type="match status" value="1"/>
</dbReference>
<reference evidence="9" key="1">
    <citation type="submission" date="2012-05" db="EMBL/GenBank/DDBJ databases">
        <authorList>
            <person name="Krishnakumar V."/>
            <person name="Cheung F."/>
            <person name="Xiao Y."/>
            <person name="Chan A."/>
            <person name="Moskal W.A."/>
            <person name="Town C.D."/>
        </authorList>
    </citation>
    <scope>NUCLEOTIDE SEQUENCE</scope>
</reference>
<feature type="domain" description="O-methyltransferase C-terminal" evidence="7">
    <location>
        <begin position="138"/>
        <end position="348"/>
    </location>
</feature>
<feature type="active site" description="Proton acceptor" evidence="5">
    <location>
        <position position="270"/>
    </location>
</feature>
<evidence type="ECO:0008006" key="10">
    <source>
        <dbReference type="Google" id="ProtNLM"/>
    </source>
</evidence>
<dbReference type="SUPFAM" id="SSF53335">
    <property type="entry name" value="S-adenosyl-L-methionine-dependent methyltransferases"/>
    <property type="match status" value="1"/>
</dbReference>
<dbReference type="OrthoDB" id="1606438at2759"/>
<sequence>MGEIHREKLSQWEKEQEEEEEEAQAQIDIWKYIFGFVEQAVVKCAIELGIAEAIEAHGKPMTLSELSSTLRCDPSYLNRIMRFLVRRKIFKTTTSTTNHGCDLSYVQSPLSRRLLRNGEHSMTALLMLESSHVMLAPWHGLSDRVLVDGNPSFKKVHGEDVWDYAATNLEHSNLINEAMACDANLVVPVMVEGCSEVFEGLTTLVDVGGGNGAAMGVVAKSCPWIKAINFDLPHVIAAVAPKCNGVEFVAGDMFASVPKADAVFIKWVLHDWGDEECIQILKNCREAIPKENGRVIIVEAVIEEEEGKHDKLKDVGLMLDMVMMAHTNFGKERTLKEWEYVIKMAGFSTFTVKAINAVQSVILALP</sequence>
<dbReference type="Pfam" id="PF08100">
    <property type="entry name" value="Dimerisation"/>
    <property type="match status" value="1"/>
</dbReference>
<evidence type="ECO:0000256" key="5">
    <source>
        <dbReference type="PIRSR" id="PIRSR005739-1"/>
    </source>
</evidence>
<dbReference type="AlphaFoldDB" id="I3TA83"/>
<dbReference type="InterPro" id="IPR001077">
    <property type="entry name" value="COMT_C"/>
</dbReference>
<dbReference type="InterPro" id="IPR016461">
    <property type="entry name" value="COMT-like"/>
</dbReference>
<evidence type="ECO:0000256" key="2">
    <source>
        <dbReference type="ARBA" id="ARBA00022679"/>
    </source>
</evidence>
<dbReference type="EMBL" id="BT149631">
    <property type="protein sequence ID" value="AFK49425.1"/>
    <property type="molecule type" value="mRNA"/>
</dbReference>
<dbReference type="PROSITE" id="PS51683">
    <property type="entry name" value="SAM_OMT_II"/>
    <property type="match status" value="1"/>
</dbReference>
<keyword evidence="2" id="KW-0808">Transferase</keyword>
<dbReference type="GO" id="GO:0032259">
    <property type="term" value="P:methylation"/>
    <property type="evidence" value="ECO:0007669"/>
    <property type="project" value="UniProtKB-KW"/>
</dbReference>
<dbReference type="PANTHER" id="PTHR11746">
    <property type="entry name" value="O-METHYLTRANSFERASE"/>
    <property type="match status" value="1"/>
</dbReference>
<dbReference type="KEGG" id="lja:130723559"/>
<dbReference type="CDD" id="cd02440">
    <property type="entry name" value="AdoMet_MTases"/>
    <property type="match status" value="1"/>
</dbReference>
<dbReference type="Pfam" id="PF00891">
    <property type="entry name" value="Methyltransf_2"/>
    <property type="match status" value="1"/>
</dbReference>
<accession>I3TA83</accession>
<evidence type="ECO:0000259" key="7">
    <source>
        <dbReference type="Pfam" id="PF00891"/>
    </source>
</evidence>
<comment type="similarity">
    <text evidence="4">Belongs to the class I-like SAM-binding methyltransferase superfamily. Cation-independent O-methyltransferase family.</text>
</comment>
<protein>
    <recommendedName>
        <fullName evidence="10">O-methyltransferase domain-containing protein</fullName>
    </recommendedName>
</protein>
<keyword evidence="6" id="KW-0175">Coiled coil</keyword>
<dbReference type="GeneID" id="130723559"/>
<evidence type="ECO:0000259" key="8">
    <source>
        <dbReference type="Pfam" id="PF08100"/>
    </source>
</evidence>
<evidence type="ECO:0000256" key="1">
    <source>
        <dbReference type="ARBA" id="ARBA00022603"/>
    </source>
</evidence>
<dbReference type="GO" id="GO:0008757">
    <property type="term" value="F:S-adenosylmethionine-dependent methyltransferase activity"/>
    <property type="evidence" value="ECO:0007669"/>
    <property type="project" value="UniProtKB-ARBA"/>
</dbReference>
<dbReference type="InterPro" id="IPR036388">
    <property type="entry name" value="WH-like_DNA-bd_sf"/>
</dbReference>
<dbReference type="Gene3D" id="1.10.10.10">
    <property type="entry name" value="Winged helix-like DNA-binding domain superfamily/Winged helix DNA-binding domain"/>
    <property type="match status" value="1"/>
</dbReference>
<keyword evidence="3" id="KW-0949">S-adenosyl-L-methionine</keyword>
<proteinExistence type="evidence at transcript level"/>
<feature type="coiled-coil region" evidence="6">
    <location>
        <begin position="2"/>
        <end position="29"/>
    </location>
</feature>
<keyword evidence="1" id="KW-0489">Methyltransferase</keyword>
<dbReference type="InterPro" id="IPR036390">
    <property type="entry name" value="WH_DNA-bd_sf"/>
</dbReference>
<dbReference type="FunFam" id="1.10.10.10:FF:000836">
    <property type="entry name" value="O-methyltransferase family protein"/>
    <property type="match status" value="1"/>
</dbReference>
<feature type="domain" description="O-methyltransferase dimerisation" evidence="8">
    <location>
        <begin position="30"/>
        <end position="116"/>
    </location>
</feature>
<name>I3TA83_LOTJA</name>